<gene>
    <name evidence="2" type="ORF">Airi01_086550</name>
</gene>
<dbReference type="RefSeq" id="WP_285633235.1">
    <property type="nucleotide sequence ID" value="NZ_BSTJ01000014.1"/>
</dbReference>
<evidence type="ECO:0000313" key="3">
    <source>
        <dbReference type="Proteomes" id="UP001165135"/>
    </source>
</evidence>
<evidence type="ECO:0000313" key="2">
    <source>
        <dbReference type="EMBL" id="GLY80388.1"/>
    </source>
</evidence>
<protein>
    <submittedName>
        <fullName evidence="2">Uncharacterized protein</fullName>
    </submittedName>
</protein>
<dbReference type="AlphaFoldDB" id="A0A9W6RRE3"/>
<name>A0A9W6RRE3_9ACTN</name>
<feature type="compositionally biased region" description="Basic and acidic residues" evidence="1">
    <location>
        <begin position="13"/>
        <end position="33"/>
    </location>
</feature>
<proteinExistence type="predicted"/>
<accession>A0A9W6RRE3</accession>
<comment type="caution">
    <text evidence="2">The sequence shown here is derived from an EMBL/GenBank/DDBJ whole genome shotgun (WGS) entry which is preliminary data.</text>
</comment>
<reference evidence="2" key="1">
    <citation type="submission" date="2023-03" db="EMBL/GenBank/DDBJ databases">
        <title>Actinoallomurus iriomotensis NBRC 103681.</title>
        <authorList>
            <person name="Ichikawa N."/>
            <person name="Sato H."/>
            <person name="Tonouchi N."/>
        </authorList>
    </citation>
    <scope>NUCLEOTIDE SEQUENCE</scope>
    <source>
        <strain evidence="2">NBRC 103681</strain>
    </source>
</reference>
<sequence>MAADHPGTSPDSDVERIGQELSAERRLPPDRPGDAAFPSRADSRLAAANAPSGEKHGLLDESAHDDKGPEADVPEFTPKQLADLKKIESDIRALERV</sequence>
<dbReference type="EMBL" id="BSTJ01000014">
    <property type="protein sequence ID" value="GLY80388.1"/>
    <property type="molecule type" value="Genomic_DNA"/>
</dbReference>
<feature type="region of interest" description="Disordered" evidence="1">
    <location>
        <begin position="1"/>
        <end position="81"/>
    </location>
</feature>
<evidence type="ECO:0000256" key="1">
    <source>
        <dbReference type="SAM" id="MobiDB-lite"/>
    </source>
</evidence>
<dbReference type="Proteomes" id="UP001165135">
    <property type="component" value="Unassembled WGS sequence"/>
</dbReference>
<feature type="compositionally biased region" description="Basic and acidic residues" evidence="1">
    <location>
        <begin position="53"/>
        <end position="70"/>
    </location>
</feature>
<organism evidence="2 3">
    <name type="scientific">Actinoallomurus iriomotensis</name>
    <dbReference type="NCBI Taxonomy" id="478107"/>
    <lineage>
        <taxon>Bacteria</taxon>
        <taxon>Bacillati</taxon>
        <taxon>Actinomycetota</taxon>
        <taxon>Actinomycetes</taxon>
        <taxon>Streptosporangiales</taxon>
        <taxon>Thermomonosporaceae</taxon>
        <taxon>Actinoallomurus</taxon>
    </lineage>
</organism>